<feature type="domain" description="G-protein coupled receptors family 1 profile" evidence="15">
    <location>
        <begin position="58"/>
        <end position="446"/>
    </location>
</feature>
<feature type="compositionally biased region" description="Polar residues" evidence="13">
    <location>
        <begin position="267"/>
        <end position="279"/>
    </location>
</feature>
<feature type="transmembrane region" description="Helical" evidence="14">
    <location>
        <begin position="201"/>
        <end position="227"/>
    </location>
</feature>
<evidence type="ECO:0000256" key="12">
    <source>
        <dbReference type="RuleBase" id="RU000688"/>
    </source>
</evidence>
<comment type="subcellular location">
    <subcellularLocation>
        <location evidence="1">Cell membrane</location>
        <topology evidence="1">Multi-pass membrane protein</topology>
    </subcellularLocation>
</comment>
<dbReference type="SMART" id="SM01381">
    <property type="entry name" value="7TM_GPCR_Srsx"/>
    <property type="match status" value="1"/>
</dbReference>
<dbReference type="AlphaFoldDB" id="A0A7R9JVT9"/>
<evidence type="ECO:0000256" key="2">
    <source>
        <dbReference type="ARBA" id="ARBA00010663"/>
    </source>
</evidence>
<keyword evidence="7 14" id="KW-0472">Membrane</keyword>
<dbReference type="GO" id="GO:0005886">
    <property type="term" value="C:plasma membrane"/>
    <property type="evidence" value="ECO:0007669"/>
    <property type="project" value="UniProtKB-SubCell"/>
</dbReference>
<evidence type="ECO:0000256" key="13">
    <source>
        <dbReference type="SAM" id="MobiDB-lite"/>
    </source>
</evidence>
<keyword evidence="3" id="KW-1003">Cell membrane</keyword>
<reference evidence="16" key="1">
    <citation type="submission" date="2020-11" db="EMBL/GenBank/DDBJ databases">
        <authorList>
            <person name="Tran Van P."/>
        </authorList>
    </citation>
    <scope>NUCLEOTIDE SEQUENCE</scope>
</reference>
<keyword evidence="9 12" id="KW-0675">Receptor</keyword>
<dbReference type="InterPro" id="IPR002002">
    <property type="entry name" value="Octopmn_rcpt"/>
</dbReference>
<dbReference type="PRINTS" id="PR00237">
    <property type="entry name" value="GPCRRHODOPSN"/>
</dbReference>
<evidence type="ECO:0000256" key="9">
    <source>
        <dbReference type="ARBA" id="ARBA00023170"/>
    </source>
</evidence>
<evidence type="ECO:0000256" key="3">
    <source>
        <dbReference type="ARBA" id="ARBA00022475"/>
    </source>
</evidence>
<dbReference type="Gene3D" id="1.20.1070.10">
    <property type="entry name" value="Rhodopsin 7-helix transmembrane proteins"/>
    <property type="match status" value="2"/>
</dbReference>
<dbReference type="CDD" id="cd15060">
    <property type="entry name" value="7tmA_tyramine_octopamine_R-like"/>
    <property type="match status" value="1"/>
</dbReference>
<evidence type="ECO:0000256" key="8">
    <source>
        <dbReference type="ARBA" id="ARBA00023157"/>
    </source>
</evidence>
<evidence type="ECO:0000256" key="1">
    <source>
        <dbReference type="ARBA" id="ARBA00004651"/>
    </source>
</evidence>
<keyword evidence="11 12" id="KW-0807">Transducer</keyword>
<dbReference type="InterPro" id="IPR000276">
    <property type="entry name" value="GPCR_Rhodpsn"/>
</dbReference>
<protein>
    <recommendedName>
        <fullName evidence="15">G-protein coupled receptors family 1 profile domain-containing protein</fullName>
    </recommendedName>
</protein>
<dbReference type="InterPro" id="IPR017452">
    <property type="entry name" value="GPCR_Rhodpsn_7TM"/>
</dbReference>
<dbReference type="PROSITE" id="PS50262">
    <property type="entry name" value="G_PROTEIN_RECEP_F1_2"/>
    <property type="match status" value="1"/>
</dbReference>
<evidence type="ECO:0000259" key="15">
    <source>
        <dbReference type="PROSITE" id="PS50262"/>
    </source>
</evidence>
<feature type="transmembrane region" description="Helical" evidence="14">
    <location>
        <begin position="394"/>
        <end position="415"/>
    </location>
</feature>
<feature type="transmembrane region" description="Helical" evidence="14">
    <location>
        <begin position="116"/>
        <end position="137"/>
    </location>
</feature>
<feature type="transmembrane region" description="Helical" evidence="14">
    <location>
        <begin position="427"/>
        <end position="449"/>
    </location>
</feature>
<accession>A0A7R9JVT9</accession>
<evidence type="ECO:0000256" key="6">
    <source>
        <dbReference type="ARBA" id="ARBA00023040"/>
    </source>
</evidence>
<dbReference type="EMBL" id="OE840222">
    <property type="protein sequence ID" value="CAD7589864.1"/>
    <property type="molecule type" value="Genomic_DNA"/>
</dbReference>
<dbReference type="FunFam" id="1.20.1070.10:FF:000248">
    <property type="entry name" value="5-hydroxytryptamine receptor 1A-beta"/>
    <property type="match status" value="1"/>
</dbReference>
<sequence>MAMVTPANMTLSLYGNKCPPDYFPNFKSVFSLSIAVPEWEAALTAVTLTLIILLVIVGNILVILSVFTHKPLRLVQNFFIVSLAIADLTVAFLVLPLNVAYSITGRWEFGTQVCKLWLTCDIFCCTASILNLCAIALDRYWAITDPINYAQQRTTRRVTLMIVGVWVLSVIISSPPLIGWNDWNSAIGGEVRCKLTSEQGYIVYSSLGSFYIPLFIMTSVYVEVFFATKRRLRQRERSASMHTTTMAQRRPSLLPSSPGSIGAPEQDSVTSSDGNTNQRLPPANERRKVFFKYGAITSGKVESPQDEAADVPKLEPCLNEAATDTTKEIPKKRLKPTRSLKIIIPKAYSLTRIKNLAVTPTSPETPREGVPVSQMLEIKQRISLSKERRAARTLGIIMGVFVVCWLPFFLMYVIVPFCAKCCPSDKLINFITWLGYVNSALNPIIYTIFNLDFRRAFKKLLHIKFTKVAPSTPGHHSPEQFLGRYLKSSNPHTSKGSGLGSGRIPREAIINSSPLPVTPWLDRHRGPRASHLSRVLTGAIYFRSQKLPCDLHSFPCVWEWGYAHCVWESNSPLLVRTSVGAHALAHALLTVRVSTGALKLFTTRMVRPRPNGPEPPRTEVRRPRTPGVRPPKARTPPRCQRHHSSAFKLTAPHRVEPISGPPPRASS</sequence>
<feature type="transmembrane region" description="Helical" evidence="14">
    <location>
        <begin position="41"/>
        <end position="67"/>
    </location>
</feature>
<feature type="transmembrane region" description="Helical" evidence="14">
    <location>
        <begin position="79"/>
        <end position="104"/>
    </location>
</feature>
<gene>
    <name evidence="16" type="ORF">TGEB3V08_LOCUS3764</name>
</gene>
<feature type="region of interest" description="Disordered" evidence="13">
    <location>
        <begin position="236"/>
        <end position="284"/>
    </location>
</feature>
<evidence type="ECO:0000256" key="5">
    <source>
        <dbReference type="ARBA" id="ARBA00022989"/>
    </source>
</evidence>
<organism evidence="16">
    <name type="scientific">Timema genevievae</name>
    <name type="common">Walking stick</name>
    <dbReference type="NCBI Taxonomy" id="629358"/>
    <lineage>
        <taxon>Eukaryota</taxon>
        <taxon>Metazoa</taxon>
        <taxon>Ecdysozoa</taxon>
        <taxon>Arthropoda</taxon>
        <taxon>Hexapoda</taxon>
        <taxon>Insecta</taxon>
        <taxon>Pterygota</taxon>
        <taxon>Neoptera</taxon>
        <taxon>Polyneoptera</taxon>
        <taxon>Phasmatodea</taxon>
        <taxon>Timematodea</taxon>
        <taxon>Timematoidea</taxon>
        <taxon>Timematidae</taxon>
        <taxon>Timema</taxon>
    </lineage>
</organism>
<evidence type="ECO:0000256" key="11">
    <source>
        <dbReference type="ARBA" id="ARBA00023224"/>
    </source>
</evidence>
<dbReference type="PRINTS" id="PR00664">
    <property type="entry name" value="OCTOPAMINER"/>
</dbReference>
<keyword evidence="10" id="KW-0325">Glycoprotein</keyword>
<keyword evidence="5 14" id="KW-1133">Transmembrane helix</keyword>
<dbReference type="SUPFAM" id="SSF81321">
    <property type="entry name" value="Family A G protein-coupled receptor-like"/>
    <property type="match status" value="1"/>
</dbReference>
<comment type="similarity">
    <text evidence="2 12">Belongs to the G-protein coupled receptor 1 family.</text>
</comment>
<dbReference type="PANTHER" id="PTHR24248:SF174">
    <property type="entry name" value="TYRAMINE_OCTOPAMINE RECEPTOR"/>
    <property type="match status" value="1"/>
</dbReference>
<feature type="region of interest" description="Disordered" evidence="13">
    <location>
        <begin position="606"/>
        <end position="667"/>
    </location>
</feature>
<dbReference type="PANTHER" id="PTHR24248">
    <property type="entry name" value="ADRENERGIC RECEPTOR-RELATED G-PROTEIN COUPLED RECEPTOR"/>
    <property type="match status" value="1"/>
</dbReference>
<keyword evidence="4 12" id="KW-0812">Transmembrane</keyword>
<evidence type="ECO:0000256" key="7">
    <source>
        <dbReference type="ARBA" id="ARBA00023136"/>
    </source>
</evidence>
<proteinExistence type="inferred from homology"/>
<dbReference type="GO" id="GO:0004989">
    <property type="term" value="F:octopamine receptor activity"/>
    <property type="evidence" value="ECO:0007669"/>
    <property type="project" value="InterPro"/>
</dbReference>
<keyword evidence="8" id="KW-1015">Disulfide bond</keyword>
<dbReference type="PROSITE" id="PS00237">
    <property type="entry name" value="G_PROTEIN_RECEP_F1_1"/>
    <property type="match status" value="1"/>
</dbReference>
<evidence type="ECO:0000313" key="16">
    <source>
        <dbReference type="EMBL" id="CAD7589864.1"/>
    </source>
</evidence>
<feature type="transmembrane region" description="Helical" evidence="14">
    <location>
        <begin position="158"/>
        <end position="181"/>
    </location>
</feature>
<evidence type="ECO:0000256" key="10">
    <source>
        <dbReference type="ARBA" id="ARBA00023180"/>
    </source>
</evidence>
<feature type="compositionally biased region" description="Low complexity" evidence="13">
    <location>
        <begin position="249"/>
        <end position="258"/>
    </location>
</feature>
<dbReference type="Pfam" id="PF00001">
    <property type="entry name" value="7tm_1"/>
    <property type="match status" value="1"/>
</dbReference>
<keyword evidence="6 12" id="KW-0297">G-protein coupled receptor</keyword>
<name>A0A7R9JVT9_TIMGE</name>
<evidence type="ECO:0000256" key="14">
    <source>
        <dbReference type="SAM" id="Phobius"/>
    </source>
</evidence>
<evidence type="ECO:0000256" key="4">
    <source>
        <dbReference type="ARBA" id="ARBA00022692"/>
    </source>
</evidence>